<dbReference type="AlphaFoldDB" id="W9DXW2"/>
<gene>
    <name evidence="2" type="ORF">MettiDRAFT_1712</name>
</gene>
<feature type="transmembrane region" description="Helical" evidence="1">
    <location>
        <begin position="12"/>
        <end position="34"/>
    </location>
</feature>
<reference evidence="2 3" key="1">
    <citation type="submission" date="2013-08" db="EMBL/GenBank/DDBJ databases">
        <authorList>
            <consortium name="DOE Joint Genome Institute"/>
            <person name="Eisen J."/>
            <person name="Huntemann M."/>
            <person name="Han J."/>
            <person name="Chen A."/>
            <person name="Kyrpides N."/>
            <person name="Mavromatis K."/>
            <person name="Markowitz V."/>
            <person name="Palaniappan K."/>
            <person name="Ivanova N."/>
            <person name="Schaumberg A."/>
            <person name="Pati A."/>
            <person name="Liolios K."/>
            <person name="Nordberg H.P."/>
            <person name="Cantor M.N."/>
            <person name="Hua S.X."/>
            <person name="Woyke T."/>
        </authorList>
    </citation>
    <scope>NUCLEOTIDE SEQUENCE [LARGE SCALE GENOMIC DNA]</scope>
    <source>
        <strain evidence="2 3">DSM 2278</strain>
    </source>
</reference>
<protein>
    <submittedName>
        <fullName evidence="2">Uncharacterized protein</fullName>
    </submittedName>
</protein>
<proteinExistence type="predicted"/>
<sequence length="88" mass="10237">MNYLEIYSNHSSAIIIVQLLYNSRIIIVICYYHVILGETMSILMETNDYRKSEPSRIMDDDEDYRPILQGVINTRCNYDGGKIEGILD</sequence>
<comment type="caution">
    <text evidence="2">The sequence shown here is derived from an EMBL/GenBank/DDBJ whole genome shotgun (WGS) entry which is preliminary data.</text>
</comment>
<keyword evidence="1" id="KW-0472">Membrane</keyword>
<evidence type="ECO:0000256" key="1">
    <source>
        <dbReference type="SAM" id="Phobius"/>
    </source>
</evidence>
<keyword evidence="1" id="KW-0812">Transmembrane</keyword>
<accession>W9DXW2</accession>
<name>W9DXW2_METTI</name>
<evidence type="ECO:0000313" key="2">
    <source>
        <dbReference type="EMBL" id="ETA68256.1"/>
    </source>
</evidence>
<dbReference type="Proteomes" id="UP000019483">
    <property type="component" value="Unassembled WGS sequence"/>
</dbReference>
<keyword evidence="3" id="KW-1185">Reference proteome</keyword>
<organism evidence="2 3">
    <name type="scientific">Methanolobus tindarius DSM 2278</name>
    <dbReference type="NCBI Taxonomy" id="1090322"/>
    <lineage>
        <taxon>Archaea</taxon>
        <taxon>Methanobacteriati</taxon>
        <taxon>Methanobacteriota</taxon>
        <taxon>Stenosarchaea group</taxon>
        <taxon>Methanomicrobia</taxon>
        <taxon>Methanosarcinales</taxon>
        <taxon>Methanosarcinaceae</taxon>
        <taxon>Methanolobus</taxon>
    </lineage>
</organism>
<keyword evidence="1" id="KW-1133">Transmembrane helix</keyword>
<evidence type="ECO:0000313" key="3">
    <source>
        <dbReference type="Proteomes" id="UP000019483"/>
    </source>
</evidence>
<dbReference type="EMBL" id="AZAJ01000001">
    <property type="protein sequence ID" value="ETA68256.1"/>
    <property type="molecule type" value="Genomic_DNA"/>
</dbReference>